<dbReference type="Pfam" id="PF00179">
    <property type="entry name" value="UQ_con"/>
    <property type="match status" value="1"/>
</dbReference>
<evidence type="ECO:0000313" key="6">
    <source>
        <dbReference type="WBParaSite" id="MCU_002032-RA"/>
    </source>
</evidence>
<dbReference type="SUPFAM" id="SSF54495">
    <property type="entry name" value="UBC-like"/>
    <property type="match status" value="1"/>
</dbReference>
<dbReference type="Gene3D" id="3.10.110.10">
    <property type="entry name" value="Ubiquitin Conjugating Enzyme"/>
    <property type="match status" value="1"/>
</dbReference>
<keyword evidence="1" id="KW-0808">Transferase</keyword>
<dbReference type="PANTHER" id="PTHR24068">
    <property type="entry name" value="UBIQUITIN-CONJUGATING ENZYME E2"/>
    <property type="match status" value="1"/>
</dbReference>
<keyword evidence="4" id="KW-0067">ATP-binding</keyword>
<dbReference type="GO" id="GO:0005524">
    <property type="term" value="F:ATP binding"/>
    <property type="evidence" value="ECO:0007669"/>
    <property type="project" value="UniProtKB-UniRule"/>
</dbReference>
<dbReference type="WBParaSite" id="MCU_002032-RA">
    <property type="protein sequence ID" value="MCU_002032-RA"/>
    <property type="gene ID" value="MCU_002032"/>
</dbReference>
<comment type="similarity">
    <text evidence="4">Belongs to the ubiquitin-conjugating enzyme family.</text>
</comment>
<dbReference type="InterPro" id="IPR000608">
    <property type="entry name" value="UBC"/>
</dbReference>
<evidence type="ECO:0000256" key="1">
    <source>
        <dbReference type="ARBA" id="ARBA00022679"/>
    </source>
</evidence>
<evidence type="ECO:0000256" key="2">
    <source>
        <dbReference type="ARBA" id="ARBA00022786"/>
    </source>
</evidence>
<organism evidence="6">
    <name type="scientific">Mesocestoides corti</name>
    <name type="common">Flatworm</name>
    <dbReference type="NCBI Taxonomy" id="53468"/>
    <lineage>
        <taxon>Eukaryota</taxon>
        <taxon>Metazoa</taxon>
        <taxon>Spiralia</taxon>
        <taxon>Lophotrochozoa</taxon>
        <taxon>Platyhelminthes</taxon>
        <taxon>Cestoda</taxon>
        <taxon>Eucestoda</taxon>
        <taxon>Cyclophyllidea</taxon>
        <taxon>Mesocestoididae</taxon>
        <taxon>Mesocestoides</taxon>
    </lineage>
</organism>
<accession>A0A5K3EPA9</accession>
<feature type="active site" description="Glycyl thioester intermediate" evidence="3">
    <location>
        <position position="32"/>
    </location>
</feature>
<name>A0A5K3EPA9_MESCO</name>
<proteinExistence type="inferred from homology"/>
<evidence type="ECO:0000259" key="5">
    <source>
        <dbReference type="PROSITE" id="PS50127"/>
    </source>
</evidence>
<reference evidence="6" key="1">
    <citation type="submission" date="2019-11" db="UniProtKB">
        <authorList>
            <consortium name="WormBaseParasite"/>
        </authorList>
    </citation>
    <scope>IDENTIFICATION</scope>
</reference>
<dbReference type="InterPro" id="IPR023313">
    <property type="entry name" value="UBQ-conjugating_AS"/>
</dbReference>
<keyword evidence="2 4" id="KW-0833">Ubl conjugation pathway</keyword>
<feature type="domain" description="UBC core" evidence="5">
    <location>
        <begin position="1"/>
        <end position="94"/>
    </location>
</feature>
<dbReference type="PROSITE" id="PS50127">
    <property type="entry name" value="UBC_2"/>
    <property type="match status" value="1"/>
</dbReference>
<keyword evidence="4" id="KW-0547">Nucleotide-binding</keyword>
<dbReference type="InterPro" id="IPR016135">
    <property type="entry name" value="UBQ-conjugating_enzyme/RWD"/>
</dbReference>
<evidence type="ECO:0000256" key="3">
    <source>
        <dbReference type="PROSITE-ProRule" id="PRU10133"/>
    </source>
</evidence>
<evidence type="ECO:0000256" key="4">
    <source>
        <dbReference type="RuleBase" id="RU362109"/>
    </source>
</evidence>
<dbReference type="PROSITE" id="PS00183">
    <property type="entry name" value="UBC_1"/>
    <property type="match status" value="1"/>
</dbReference>
<dbReference type="AlphaFoldDB" id="A0A5K3EPA9"/>
<sequence>VRFPTDFPQSPPRITFETAIFHPNITLDGEVCLDILKSRWAPGITMSKVILSICSLLVFPMCENAINPTVAKVLKENREAFEKKAREWTICYAYS</sequence>
<protein>
    <submittedName>
        <fullName evidence="6">UBIQUITIN_CONJUGAT_2 domain-containing protein</fullName>
    </submittedName>
</protein>
<dbReference type="GO" id="GO:0016740">
    <property type="term" value="F:transferase activity"/>
    <property type="evidence" value="ECO:0007669"/>
    <property type="project" value="UniProtKB-KW"/>
</dbReference>
<dbReference type="SMART" id="SM00212">
    <property type="entry name" value="UBCc"/>
    <property type="match status" value="1"/>
</dbReference>